<evidence type="ECO:0000256" key="2">
    <source>
        <dbReference type="ARBA" id="ARBA00023125"/>
    </source>
</evidence>
<dbReference type="SUPFAM" id="SSF100950">
    <property type="entry name" value="NagB/RpiA/CoA transferase-like"/>
    <property type="match status" value="1"/>
</dbReference>
<dbReference type="Proteomes" id="UP000018461">
    <property type="component" value="Unassembled WGS sequence"/>
</dbReference>
<protein>
    <recommendedName>
        <fullName evidence="4">HTH deoR-type domain-containing protein</fullName>
    </recommendedName>
</protein>
<dbReference type="EMBL" id="AFZC02000002">
    <property type="protein sequence ID" value="EHL13811.1"/>
    <property type="molecule type" value="Genomic_DNA"/>
</dbReference>
<dbReference type="InterPro" id="IPR036388">
    <property type="entry name" value="WH-like_DNA-bd_sf"/>
</dbReference>
<evidence type="ECO:0000313" key="6">
    <source>
        <dbReference type="Proteomes" id="UP000018461"/>
    </source>
</evidence>
<dbReference type="HOGENOM" id="CLU_060699_1_4_9"/>
<dbReference type="InterPro" id="IPR050313">
    <property type="entry name" value="Carb_Metab_HTH_regulators"/>
</dbReference>
<dbReference type="InterPro" id="IPR037171">
    <property type="entry name" value="NagB/RpiA_transferase-like"/>
</dbReference>
<dbReference type="Pfam" id="PF08220">
    <property type="entry name" value="HTH_DeoR"/>
    <property type="match status" value="1"/>
</dbReference>
<dbReference type="SMART" id="SM00420">
    <property type="entry name" value="HTH_DEOR"/>
    <property type="match status" value="1"/>
</dbReference>
<dbReference type="InterPro" id="IPR036390">
    <property type="entry name" value="WH_DNA-bd_sf"/>
</dbReference>
<dbReference type="GO" id="GO:0003700">
    <property type="term" value="F:DNA-binding transcription factor activity"/>
    <property type="evidence" value="ECO:0007669"/>
    <property type="project" value="InterPro"/>
</dbReference>
<keyword evidence="3" id="KW-0804">Transcription</keyword>
<dbReference type="Gene3D" id="3.40.50.1360">
    <property type="match status" value="1"/>
</dbReference>
<dbReference type="Gene3D" id="1.10.10.10">
    <property type="entry name" value="Winged helix-like DNA-binding domain superfamily/Winged helix DNA-binding domain"/>
    <property type="match status" value="1"/>
</dbReference>
<evidence type="ECO:0000256" key="1">
    <source>
        <dbReference type="ARBA" id="ARBA00023015"/>
    </source>
</evidence>
<keyword evidence="1" id="KW-0805">Transcription regulation</keyword>
<dbReference type="RefSeq" id="WP_009535714.1">
    <property type="nucleotide sequence ID" value="NZ_KE148312.1"/>
</dbReference>
<feature type="domain" description="HTH deoR-type" evidence="4">
    <location>
        <begin position="8"/>
        <end position="63"/>
    </location>
</feature>
<evidence type="ECO:0000313" key="5">
    <source>
        <dbReference type="EMBL" id="EHL13811.1"/>
    </source>
</evidence>
<keyword evidence="2" id="KW-0238">DNA-binding</keyword>
<dbReference type="InterPro" id="IPR014036">
    <property type="entry name" value="DeoR-like_C"/>
</dbReference>
<dbReference type="AlphaFoldDB" id="G9WKG9"/>
<dbReference type="PROSITE" id="PS51000">
    <property type="entry name" value="HTH_DEOR_2"/>
    <property type="match status" value="1"/>
</dbReference>
<dbReference type="InterPro" id="IPR001034">
    <property type="entry name" value="DeoR_HTH"/>
</dbReference>
<dbReference type="GO" id="GO:0003677">
    <property type="term" value="F:DNA binding"/>
    <property type="evidence" value="ECO:0007669"/>
    <property type="project" value="UniProtKB-KW"/>
</dbReference>
<dbReference type="PANTHER" id="PTHR30363">
    <property type="entry name" value="HTH-TYPE TRANSCRIPTIONAL REGULATOR SRLR-RELATED"/>
    <property type="match status" value="1"/>
</dbReference>
<accession>G9WKG9</accession>
<sequence>MRREKILLGERQQIILSILEKDGSVSVDDLARQFSVSGMTIRRDLKYLEAKNRIERFHGGAVLRDEVLYQEKEIQNIEAKKFIAKKALELLDDVKVIFLDAGTTNRELAFLLKDRETLSVVTTDLMIAGVLQSGTARLFFCGGEIQKSTGSALGSYTVNQLKDYSFDIAFLGASSINSKLELSTPTMEKVALKKTILEQSKKAVLLADESKFEKQAMMTICGIQEFDVLITDKTFSEKEKKELEKKGVELR</sequence>
<dbReference type="PROSITE" id="PS00894">
    <property type="entry name" value="HTH_DEOR_1"/>
    <property type="match status" value="1"/>
</dbReference>
<dbReference type="PATRIC" id="fig|796943.3.peg.225"/>
<dbReference type="SMART" id="SM01134">
    <property type="entry name" value="DeoRC"/>
    <property type="match status" value="1"/>
</dbReference>
<reference evidence="5" key="2">
    <citation type="submission" date="2013-03" db="EMBL/GenBank/DDBJ databases">
        <title>The Genome Sequence of Oribacterium sp. ACB1.</title>
        <authorList>
            <consortium name="The Broad Institute Genomics Platform"/>
            <consortium name="The Broad Institute Genome Sequencing Center for Infectious Disease"/>
            <person name="Earl A."/>
            <person name="Ward D."/>
            <person name="Feldgarden M."/>
            <person name="Gevers D."/>
            <person name="Sizova M."/>
            <person name="Hazen A."/>
            <person name="Epstein S."/>
            <person name="Walker B."/>
            <person name="Young S."/>
            <person name="Zeng Q."/>
            <person name="Gargeya S."/>
            <person name="Fitzgerald M."/>
            <person name="Haas B."/>
            <person name="Abouelleil A."/>
            <person name="Allen A.W."/>
            <person name="Alvarado L."/>
            <person name="Arachchi H.M."/>
            <person name="Berlin A.M."/>
            <person name="Chapman S.B."/>
            <person name="Gainer-Dewar J."/>
            <person name="Goldberg J."/>
            <person name="Griggs A."/>
            <person name="Gujja S."/>
            <person name="Hansen M."/>
            <person name="Howarth C."/>
            <person name="Imamovic A."/>
            <person name="Ireland A."/>
            <person name="Larimer J."/>
            <person name="McCowan C."/>
            <person name="Murphy C."/>
            <person name="Pearson M."/>
            <person name="Poon T.W."/>
            <person name="Priest M."/>
            <person name="Roberts A."/>
            <person name="Saif S."/>
            <person name="Shea T."/>
            <person name="Sisk P."/>
            <person name="Sykes S."/>
            <person name="Wortman J."/>
            <person name="Nusbaum C."/>
            <person name="Birren B."/>
        </authorList>
    </citation>
    <scope>NUCLEOTIDE SEQUENCE [LARGE SCALE GENOMIC DNA]</scope>
    <source>
        <strain evidence="5">ACB1</strain>
    </source>
</reference>
<organism evidence="5 6">
    <name type="scientific">Oribacterium parvum ACB1</name>
    <dbReference type="NCBI Taxonomy" id="796943"/>
    <lineage>
        <taxon>Bacteria</taxon>
        <taxon>Bacillati</taxon>
        <taxon>Bacillota</taxon>
        <taxon>Clostridia</taxon>
        <taxon>Lachnospirales</taxon>
        <taxon>Lachnospiraceae</taxon>
        <taxon>Oribacterium</taxon>
    </lineage>
</organism>
<proteinExistence type="predicted"/>
<dbReference type="PANTHER" id="PTHR30363:SF46">
    <property type="entry name" value="LYSR FAMILY TRANSCRIPTIONAL REGULATOR"/>
    <property type="match status" value="1"/>
</dbReference>
<dbReference type="STRING" id="796943.HMPREF9625_01876"/>
<dbReference type="SUPFAM" id="SSF46785">
    <property type="entry name" value="Winged helix' DNA-binding domain"/>
    <property type="match status" value="1"/>
</dbReference>
<evidence type="ECO:0000256" key="3">
    <source>
        <dbReference type="ARBA" id="ARBA00023163"/>
    </source>
</evidence>
<dbReference type="PRINTS" id="PR00037">
    <property type="entry name" value="HTHLACR"/>
</dbReference>
<dbReference type="Pfam" id="PF00455">
    <property type="entry name" value="DeoRC"/>
    <property type="match status" value="1"/>
</dbReference>
<reference evidence="5" key="1">
    <citation type="submission" date="2011-08" db="EMBL/GenBank/DDBJ databases">
        <authorList>
            <consortium name="The Broad Institute Genome Sequencing Platform"/>
            <person name="Earl A."/>
            <person name="Ward D."/>
            <person name="Feldgarden M."/>
            <person name="Gevers D."/>
            <person name="Sizova M."/>
            <person name="Hazen A."/>
            <person name="Epstein S."/>
            <person name="Young S.K."/>
            <person name="Zeng Q."/>
            <person name="Gargeya S."/>
            <person name="Fitzgerald M."/>
            <person name="Haas B."/>
            <person name="Abouelleil A."/>
            <person name="Alvarado L."/>
            <person name="Arachchi H.M."/>
            <person name="Berlin A."/>
            <person name="Brown A."/>
            <person name="Chapman S.B."/>
            <person name="Chen Z."/>
            <person name="Dunbar C."/>
            <person name="Freedman E."/>
            <person name="Gearin G."/>
            <person name="Gellesch M."/>
            <person name="Goldberg J."/>
            <person name="Griggs A."/>
            <person name="Gujja S."/>
            <person name="Heiman D."/>
            <person name="Howarth C."/>
            <person name="Larson L."/>
            <person name="Lui A."/>
            <person name="MacDonald P.J.P."/>
            <person name="Montmayeur A."/>
            <person name="Murphy C."/>
            <person name="Neiman D."/>
            <person name="Pearson M."/>
            <person name="Priest M."/>
            <person name="Roberts A."/>
            <person name="Saif S."/>
            <person name="Shea T."/>
            <person name="Shenoy N."/>
            <person name="Sisk P."/>
            <person name="Stolte C."/>
            <person name="Sykes S."/>
            <person name="Wortman J."/>
            <person name="Nusbaum C."/>
            <person name="Birren B."/>
        </authorList>
    </citation>
    <scope>NUCLEOTIDE SEQUENCE</scope>
    <source>
        <strain evidence="5">ACB1</strain>
    </source>
</reference>
<evidence type="ECO:0000259" key="4">
    <source>
        <dbReference type="PROSITE" id="PS51000"/>
    </source>
</evidence>
<dbReference type="InterPro" id="IPR018356">
    <property type="entry name" value="Tscrpt_reg_HTH_DeoR_CS"/>
</dbReference>
<keyword evidence="6" id="KW-1185">Reference proteome</keyword>
<comment type="caution">
    <text evidence="5">The sequence shown here is derived from an EMBL/GenBank/DDBJ whole genome shotgun (WGS) entry which is preliminary data.</text>
</comment>
<gene>
    <name evidence="5" type="ORF">HMPREF9625_01876</name>
</gene>
<name>G9WKG9_9FIRM</name>